<dbReference type="Pfam" id="PF12513">
    <property type="entry name" value="SUV3_C"/>
    <property type="match status" value="1"/>
</dbReference>
<dbReference type="Pfam" id="PF00271">
    <property type="entry name" value="Helicase_C"/>
    <property type="match status" value="1"/>
</dbReference>
<name>A0A9P4NNV4_9PEZI</name>
<dbReference type="GO" id="GO:0005524">
    <property type="term" value="F:ATP binding"/>
    <property type="evidence" value="ECO:0007669"/>
    <property type="project" value="UniProtKB-KW"/>
</dbReference>
<gene>
    <name evidence="14" type="ORF">EJ08DRAFT_591526</name>
</gene>
<feature type="region of interest" description="Disordered" evidence="12">
    <location>
        <begin position="363"/>
        <end position="427"/>
    </location>
</feature>
<dbReference type="GO" id="GO:0045025">
    <property type="term" value="C:mitochondrial degradosome"/>
    <property type="evidence" value="ECO:0007669"/>
    <property type="project" value="TreeGrafter"/>
</dbReference>
<dbReference type="CDD" id="cd18805">
    <property type="entry name" value="SF2_C_suv3"/>
    <property type="match status" value="1"/>
</dbReference>
<evidence type="ECO:0000256" key="7">
    <source>
        <dbReference type="ARBA" id="ARBA00022806"/>
    </source>
</evidence>
<comment type="caution">
    <text evidence="14">The sequence shown here is derived from an EMBL/GenBank/DDBJ whole genome shotgun (WGS) entry which is preliminary data.</text>
</comment>
<dbReference type="InterPro" id="IPR001650">
    <property type="entry name" value="Helicase_C-like"/>
</dbReference>
<dbReference type="OrthoDB" id="6692397at2759"/>
<dbReference type="InterPro" id="IPR027417">
    <property type="entry name" value="P-loop_NTPase"/>
</dbReference>
<evidence type="ECO:0000256" key="3">
    <source>
        <dbReference type="ARBA" id="ARBA00004173"/>
    </source>
</evidence>
<dbReference type="PANTHER" id="PTHR12131">
    <property type="entry name" value="ATP-DEPENDENT RNA AND DNA HELICASE"/>
    <property type="match status" value="1"/>
</dbReference>
<feature type="region of interest" description="Disordered" evidence="12">
    <location>
        <begin position="656"/>
        <end position="782"/>
    </location>
</feature>
<dbReference type="FunFam" id="3.40.50.300:FF:000269">
    <property type="entry name" value="ATP-dependent RNA helicase SUPV3L1, mitochondrial"/>
    <property type="match status" value="1"/>
</dbReference>
<sequence>MESFKDYIREVFNPIGIFDKSEKSSKDKELAQSLQNVYLEKGELGIDEALKYAFYGHVVGGQFTETNLQDQREMADLRYPTEWFPGARQLPRKIHLHIGPTNSGKTYHALKRLEECKNGVYAGPLRLLAHEVYSRLNAKGIRCALITGEEQRLPEDWLDEETRGSKAISCTVEMVPLTTKLDVAVIDEIQMLGNEDRGWAWTSALTGVLAKEVHVCGEERALGLVMQIAAAMGEEVTVHRYKRLTPLETERQSLNGDFKKLRKGDCIVTFSVMGIHSLRQEIEKMTGKKVAVVYGSLPPETRAQQARLFNDPDNDYDYLVASDAIGMGLNLSIKRVIFETLQKNNGRKVTTLSGPEIRQIAGRAGRYRTAHQDTNAAETSSASPDKDDQPNEPTESSTSAPDETIPPEDTQALFPTPPEPTPQPQSIGLVTTLDKVDLPLVARAMENPIDTLTSAGVAPPSPIIERFASYFPPGTPFSYILIRLNEICQLGSRYHICKPRDNIAIADAIHGIQGLTVTDKIVLTAAPCNMREKGNVALIRELATAISTQRGGGVLEITSLKLDVLDKEIEGTRSFLKELEELHKGLVLYLWLSFRFPGIFTTRPLATHVKEEVERGIEEALQKMSFDERMRRRERERGRRARLLEEVRRDLLVKGEGVGADGEGEIEETAGTTGQAAEAGEVPVEGETTGESGMVDDEGEYPEEEEIAAGEEGQAELEPFAEETVYEESSAEDDGTAFGLEEGEEKAFTSESSTEEDASHPHPSQDFAAWRARETRPIAAEK</sequence>
<accession>A0A9P4NNV4</accession>
<evidence type="ECO:0000256" key="6">
    <source>
        <dbReference type="ARBA" id="ARBA00022801"/>
    </source>
</evidence>
<evidence type="ECO:0000313" key="15">
    <source>
        <dbReference type="Proteomes" id="UP000800235"/>
    </source>
</evidence>
<dbReference type="InterPro" id="IPR044774">
    <property type="entry name" value="Suv3_DEXQc"/>
</dbReference>
<reference evidence="14" key="1">
    <citation type="journal article" date="2020" name="Stud. Mycol.">
        <title>101 Dothideomycetes genomes: a test case for predicting lifestyles and emergence of pathogens.</title>
        <authorList>
            <person name="Haridas S."/>
            <person name="Albert R."/>
            <person name="Binder M."/>
            <person name="Bloem J."/>
            <person name="Labutti K."/>
            <person name="Salamov A."/>
            <person name="Andreopoulos B."/>
            <person name="Baker S."/>
            <person name="Barry K."/>
            <person name="Bills G."/>
            <person name="Bluhm B."/>
            <person name="Cannon C."/>
            <person name="Castanera R."/>
            <person name="Culley D."/>
            <person name="Daum C."/>
            <person name="Ezra D."/>
            <person name="Gonzalez J."/>
            <person name="Henrissat B."/>
            <person name="Kuo A."/>
            <person name="Liang C."/>
            <person name="Lipzen A."/>
            <person name="Lutzoni F."/>
            <person name="Magnuson J."/>
            <person name="Mondo S."/>
            <person name="Nolan M."/>
            <person name="Ohm R."/>
            <person name="Pangilinan J."/>
            <person name="Park H.-J."/>
            <person name="Ramirez L."/>
            <person name="Alfaro M."/>
            <person name="Sun H."/>
            <person name="Tritt A."/>
            <person name="Yoshinaga Y."/>
            <person name="Zwiers L.-H."/>
            <person name="Turgeon B."/>
            <person name="Goodwin S."/>
            <person name="Spatafora J."/>
            <person name="Crous P."/>
            <person name="Grigoriev I."/>
        </authorList>
    </citation>
    <scope>NUCLEOTIDE SEQUENCE</scope>
    <source>
        <strain evidence="14">CBS 130266</strain>
    </source>
</reference>
<evidence type="ECO:0000259" key="13">
    <source>
        <dbReference type="PROSITE" id="PS51194"/>
    </source>
</evidence>
<keyword evidence="8" id="KW-0067">ATP-binding</keyword>
<dbReference type="AlphaFoldDB" id="A0A9P4NNV4"/>
<feature type="compositionally biased region" description="Acidic residues" evidence="12">
    <location>
        <begin position="694"/>
        <end position="735"/>
    </location>
</feature>
<evidence type="ECO:0000256" key="2">
    <source>
        <dbReference type="ARBA" id="ARBA00001946"/>
    </source>
</evidence>
<evidence type="ECO:0000256" key="8">
    <source>
        <dbReference type="ARBA" id="ARBA00022840"/>
    </source>
</evidence>
<feature type="compositionally biased region" description="Polar residues" evidence="12">
    <location>
        <begin position="391"/>
        <end position="401"/>
    </location>
</feature>
<evidence type="ECO:0000256" key="1">
    <source>
        <dbReference type="ARBA" id="ARBA00001936"/>
    </source>
</evidence>
<keyword evidence="7" id="KW-0347">Helicase</keyword>
<dbReference type="GO" id="GO:0003724">
    <property type="term" value="F:RNA helicase activity"/>
    <property type="evidence" value="ECO:0007669"/>
    <property type="project" value="UniProtKB-EC"/>
</dbReference>
<evidence type="ECO:0000256" key="10">
    <source>
        <dbReference type="ARBA" id="ARBA00023128"/>
    </source>
</evidence>
<dbReference type="PROSITE" id="PS51194">
    <property type="entry name" value="HELICASE_CTER"/>
    <property type="match status" value="1"/>
</dbReference>
<dbReference type="InterPro" id="IPR041082">
    <property type="entry name" value="Suv3_C_1"/>
</dbReference>
<feature type="compositionally biased region" description="Low complexity" evidence="12">
    <location>
        <begin position="669"/>
        <end position="691"/>
    </location>
</feature>
<keyword evidence="9" id="KW-0809">Transit peptide</keyword>
<keyword evidence="5" id="KW-0547">Nucleotide-binding</keyword>
<evidence type="ECO:0000256" key="4">
    <source>
        <dbReference type="ARBA" id="ARBA00012552"/>
    </source>
</evidence>
<feature type="domain" description="Helicase C-terminal" evidence="13">
    <location>
        <begin position="253"/>
        <end position="413"/>
    </location>
</feature>
<feature type="compositionally biased region" description="Polar residues" evidence="12">
    <location>
        <begin position="372"/>
        <end position="383"/>
    </location>
</feature>
<evidence type="ECO:0000313" key="14">
    <source>
        <dbReference type="EMBL" id="KAF2428952.1"/>
    </source>
</evidence>
<proteinExistence type="predicted"/>
<protein>
    <recommendedName>
        <fullName evidence="4">RNA helicase</fullName>
        <ecNumber evidence="4">3.6.4.13</ecNumber>
    </recommendedName>
</protein>
<comment type="subcellular location">
    <subcellularLocation>
        <location evidence="3">Mitochondrion</location>
    </subcellularLocation>
</comment>
<dbReference type="EMBL" id="MU007051">
    <property type="protein sequence ID" value="KAF2428952.1"/>
    <property type="molecule type" value="Genomic_DNA"/>
</dbReference>
<dbReference type="InterPro" id="IPR055206">
    <property type="entry name" value="DEXQc_SUV3"/>
</dbReference>
<comment type="cofactor">
    <cofactor evidence="1">
        <name>Mn(2+)</name>
        <dbReference type="ChEBI" id="CHEBI:29035"/>
    </cofactor>
</comment>
<keyword evidence="6 14" id="KW-0378">Hydrolase</keyword>
<dbReference type="EC" id="3.6.4.13" evidence="4"/>
<dbReference type="Gene3D" id="1.20.58.1080">
    <property type="match status" value="1"/>
</dbReference>
<comment type="catalytic activity">
    <reaction evidence="11">
        <text>ATP + H2O = ADP + phosphate + H(+)</text>
        <dbReference type="Rhea" id="RHEA:13065"/>
        <dbReference type="ChEBI" id="CHEBI:15377"/>
        <dbReference type="ChEBI" id="CHEBI:15378"/>
        <dbReference type="ChEBI" id="CHEBI:30616"/>
        <dbReference type="ChEBI" id="CHEBI:43474"/>
        <dbReference type="ChEBI" id="CHEBI:456216"/>
        <dbReference type="EC" id="3.6.4.13"/>
    </reaction>
</comment>
<keyword evidence="10" id="KW-0496">Mitochondrion</keyword>
<dbReference type="Pfam" id="PF18147">
    <property type="entry name" value="Suv3_C_1"/>
    <property type="match status" value="1"/>
</dbReference>
<evidence type="ECO:0000256" key="5">
    <source>
        <dbReference type="ARBA" id="ARBA00022741"/>
    </source>
</evidence>
<dbReference type="Gene3D" id="3.40.50.300">
    <property type="entry name" value="P-loop containing nucleotide triphosphate hydrolases"/>
    <property type="match status" value="2"/>
</dbReference>
<dbReference type="SUPFAM" id="SSF52540">
    <property type="entry name" value="P-loop containing nucleoside triphosphate hydrolases"/>
    <property type="match status" value="1"/>
</dbReference>
<dbReference type="InterPro" id="IPR050699">
    <property type="entry name" value="RNA-DNA_Helicase"/>
</dbReference>
<dbReference type="PANTHER" id="PTHR12131:SF1">
    <property type="entry name" value="ATP-DEPENDENT RNA HELICASE SUPV3L1, MITOCHONDRIAL-RELATED"/>
    <property type="match status" value="1"/>
</dbReference>
<dbReference type="InterPro" id="IPR022192">
    <property type="entry name" value="SUV3_C"/>
</dbReference>
<dbReference type="Pfam" id="PF22527">
    <property type="entry name" value="DEXQc_Suv3"/>
    <property type="match status" value="1"/>
</dbReference>
<keyword evidence="15" id="KW-1185">Reference proteome</keyword>
<comment type="cofactor">
    <cofactor evidence="2">
        <name>Mg(2+)</name>
        <dbReference type="ChEBI" id="CHEBI:18420"/>
    </cofactor>
</comment>
<dbReference type="GO" id="GO:0016787">
    <property type="term" value="F:hydrolase activity"/>
    <property type="evidence" value="ECO:0007669"/>
    <property type="project" value="UniProtKB-KW"/>
</dbReference>
<organism evidence="14 15">
    <name type="scientific">Tothia fuscella</name>
    <dbReference type="NCBI Taxonomy" id="1048955"/>
    <lineage>
        <taxon>Eukaryota</taxon>
        <taxon>Fungi</taxon>
        <taxon>Dikarya</taxon>
        <taxon>Ascomycota</taxon>
        <taxon>Pezizomycotina</taxon>
        <taxon>Dothideomycetes</taxon>
        <taxon>Pleosporomycetidae</taxon>
        <taxon>Venturiales</taxon>
        <taxon>Cylindrosympodiaceae</taxon>
        <taxon>Tothia</taxon>
    </lineage>
</organism>
<dbReference type="Proteomes" id="UP000800235">
    <property type="component" value="Unassembled WGS sequence"/>
</dbReference>
<dbReference type="GO" id="GO:0000965">
    <property type="term" value="P:mitochondrial RNA 3'-end processing"/>
    <property type="evidence" value="ECO:0007669"/>
    <property type="project" value="TreeGrafter"/>
</dbReference>
<dbReference type="CDD" id="cd17913">
    <property type="entry name" value="DEXQc_Suv3"/>
    <property type="match status" value="1"/>
</dbReference>
<evidence type="ECO:0000256" key="12">
    <source>
        <dbReference type="SAM" id="MobiDB-lite"/>
    </source>
</evidence>
<evidence type="ECO:0000256" key="11">
    <source>
        <dbReference type="ARBA" id="ARBA00047984"/>
    </source>
</evidence>
<dbReference type="SMART" id="SM00490">
    <property type="entry name" value="HELICc"/>
    <property type="match status" value="1"/>
</dbReference>
<evidence type="ECO:0000256" key="9">
    <source>
        <dbReference type="ARBA" id="ARBA00022946"/>
    </source>
</evidence>
<feature type="compositionally biased region" description="Basic and acidic residues" evidence="12">
    <location>
        <begin position="771"/>
        <end position="782"/>
    </location>
</feature>